<feature type="binding site" evidence="7">
    <location>
        <position position="142"/>
    </location>
    <ligand>
        <name>Zn(2+)</name>
        <dbReference type="ChEBI" id="CHEBI:29105"/>
        <label>2</label>
    </ligand>
</feature>
<dbReference type="PANTHER" id="PTHR21445:SF0">
    <property type="entry name" value="APURINIC-APYRIMIDINIC ENDONUCLEASE"/>
    <property type="match status" value="1"/>
</dbReference>
<name>A0A1F8GJF3_9BACT</name>
<keyword evidence="2 7" id="KW-0479">Metal-binding</keyword>
<proteinExistence type="inferred from homology"/>
<evidence type="ECO:0000256" key="3">
    <source>
        <dbReference type="ARBA" id="ARBA00022763"/>
    </source>
</evidence>
<dbReference type="PANTHER" id="PTHR21445">
    <property type="entry name" value="ENDONUCLEASE IV ENDODEOXYRIBONUCLEASE IV"/>
    <property type="match status" value="1"/>
</dbReference>
<keyword evidence="7" id="KW-0540">Nuclease</keyword>
<reference evidence="9 10" key="1">
    <citation type="journal article" date="2016" name="Nat. Commun.">
        <title>Thousands of microbial genomes shed light on interconnected biogeochemical processes in an aquifer system.</title>
        <authorList>
            <person name="Anantharaman K."/>
            <person name="Brown C.T."/>
            <person name="Hug L.A."/>
            <person name="Sharon I."/>
            <person name="Castelle C.J."/>
            <person name="Probst A.J."/>
            <person name="Thomas B.C."/>
            <person name="Singh A."/>
            <person name="Wilkins M.J."/>
            <person name="Karaoz U."/>
            <person name="Brodie E.L."/>
            <person name="Williams K.H."/>
            <person name="Hubbard S.S."/>
            <person name="Banfield J.F."/>
        </authorList>
    </citation>
    <scope>NUCLEOTIDE SEQUENCE [LARGE SCALE GENOMIC DNA]</scope>
</reference>
<dbReference type="HAMAP" id="MF_00152">
    <property type="entry name" value="Nfo"/>
    <property type="match status" value="1"/>
</dbReference>
<feature type="binding site" evidence="7">
    <location>
        <position position="106"/>
    </location>
    <ligand>
        <name>Zn(2+)</name>
        <dbReference type="ChEBI" id="CHEBI:29105"/>
        <label>1</label>
    </ligand>
</feature>
<dbReference type="NCBIfam" id="TIGR00587">
    <property type="entry name" value="nfo"/>
    <property type="match status" value="1"/>
</dbReference>
<keyword evidence="5 7" id="KW-0862">Zinc</keyword>
<dbReference type="Gene3D" id="3.20.20.150">
    <property type="entry name" value="Divalent-metal-dependent TIM barrel enzymes"/>
    <property type="match status" value="1"/>
</dbReference>
<feature type="binding site" evidence="7">
    <location>
        <position position="218"/>
    </location>
    <ligand>
        <name>Zn(2+)</name>
        <dbReference type="ChEBI" id="CHEBI:29105"/>
        <label>2</label>
    </ligand>
</feature>
<dbReference type="STRING" id="1802697.A2925_02290"/>
<feature type="binding site" evidence="7">
    <location>
        <position position="142"/>
    </location>
    <ligand>
        <name>Zn(2+)</name>
        <dbReference type="ChEBI" id="CHEBI:29105"/>
        <label>1</label>
    </ligand>
</feature>
<comment type="similarity">
    <text evidence="1 7">Belongs to the AP endonuclease 2 family.</text>
</comment>
<gene>
    <name evidence="7" type="primary">nfo</name>
    <name evidence="9" type="ORF">A2925_02290</name>
</gene>
<dbReference type="GO" id="GO:0006284">
    <property type="term" value="P:base-excision repair"/>
    <property type="evidence" value="ECO:0007669"/>
    <property type="project" value="TreeGrafter"/>
</dbReference>
<dbReference type="FunFam" id="3.20.20.150:FF:000001">
    <property type="entry name" value="Probable endonuclease 4"/>
    <property type="match status" value="1"/>
</dbReference>
<dbReference type="SUPFAM" id="SSF51658">
    <property type="entry name" value="Xylose isomerase-like"/>
    <property type="match status" value="1"/>
</dbReference>
<dbReference type="Pfam" id="PF01261">
    <property type="entry name" value="AP_endonuc_2"/>
    <property type="match status" value="1"/>
</dbReference>
<dbReference type="GO" id="GO:0008081">
    <property type="term" value="F:phosphoric diester hydrolase activity"/>
    <property type="evidence" value="ECO:0007669"/>
    <property type="project" value="TreeGrafter"/>
</dbReference>
<evidence type="ECO:0000256" key="6">
    <source>
        <dbReference type="ARBA" id="ARBA00023204"/>
    </source>
</evidence>
<dbReference type="SMART" id="SM00518">
    <property type="entry name" value="AP2Ec"/>
    <property type="match status" value="1"/>
</dbReference>
<evidence type="ECO:0000256" key="1">
    <source>
        <dbReference type="ARBA" id="ARBA00005340"/>
    </source>
</evidence>
<feature type="binding site" evidence="7">
    <location>
        <position position="231"/>
    </location>
    <ligand>
        <name>Zn(2+)</name>
        <dbReference type="ChEBI" id="CHEBI:29105"/>
        <label>3</label>
    </ligand>
</feature>
<keyword evidence="7" id="KW-0255">Endonuclease</keyword>
<evidence type="ECO:0000313" key="10">
    <source>
        <dbReference type="Proteomes" id="UP000178256"/>
    </source>
</evidence>
<protein>
    <recommendedName>
        <fullName evidence="7">Probable endonuclease 4</fullName>
        <ecNumber evidence="7">3.1.21.2</ecNumber>
    </recommendedName>
    <alternativeName>
        <fullName evidence="7">Endodeoxyribonuclease IV</fullName>
    </alternativeName>
    <alternativeName>
        <fullName evidence="7">Endonuclease IV</fullName>
    </alternativeName>
</protein>
<feature type="binding site" evidence="7">
    <location>
        <position position="66"/>
    </location>
    <ligand>
        <name>Zn(2+)</name>
        <dbReference type="ChEBI" id="CHEBI:29105"/>
        <label>1</label>
    </ligand>
</feature>
<dbReference type="Proteomes" id="UP000178256">
    <property type="component" value="Unassembled WGS sequence"/>
</dbReference>
<comment type="cofactor">
    <cofactor evidence="7">
        <name>Zn(2+)</name>
        <dbReference type="ChEBI" id="CHEBI:29105"/>
    </cofactor>
    <text evidence="7">Binds 3 Zn(2+) ions.</text>
</comment>
<dbReference type="InterPro" id="IPR013022">
    <property type="entry name" value="Xyl_isomerase-like_TIM-brl"/>
</dbReference>
<keyword evidence="4 7" id="KW-0378">Hydrolase</keyword>
<comment type="caution">
    <text evidence="9">The sequence shown here is derived from an EMBL/GenBank/DDBJ whole genome shotgun (WGS) entry which is preliminary data.</text>
</comment>
<dbReference type="GO" id="GO:0008270">
    <property type="term" value="F:zinc ion binding"/>
    <property type="evidence" value="ECO:0007669"/>
    <property type="project" value="UniProtKB-UniRule"/>
</dbReference>
<evidence type="ECO:0000259" key="8">
    <source>
        <dbReference type="Pfam" id="PF01261"/>
    </source>
</evidence>
<dbReference type="CDD" id="cd00019">
    <property type="entry name" value="AP2Ec"/>
    <property type="match status" value="1"/>
</dbReference>
<dbReference type="InterPro" id="IPR036237">
    <property type="entry name" value="Xyl_isomerase-like_sf"/>
</dbReference>
<dbReference type="AlphaFoldDB" id="A0A1F8GJF3"/>
<dbReference type="EC" id="3.1.21.2" evidence="7"/>
<feature type="binding site" evidence="7">
    <location>
        <position position="233"/>
    </location>
    <ligand>
        <name>Zn(2+)</name>
        <dbReference type="ChEBI" id="CHEBI:29105"/>
        <label>3</label>
    </ligand>
</feature>
<organism evidence="9 10">
    <name type="scientific">Candidatus Yanofskybacteria bacterium RIFCSPLOWO2_01_FULL_44_22</name>
    <dbReference type="NCBI Taxonomy" id="1802697"/>
    <lineage>
        <taxon>Bacteria</taxon>
        <taxon>Candidatus Yanofskyibacteriota</taxon>
    </lineage>
</organism>
<comment type="catalytic activity">
    <reaction evidence="7">
        <text>Endonucleolytic cleavage to 5'-phosphooligonucleotide end-products.</text>
        <dbReference type="EC" id="3.1.21.2"/>
    </reaction>
</comment>
<evidence type="ECO:0000256" key="2">
    <source>
        <dbReference type="ARBA" id="ARBA00022723"/>
    </source>
</evidence>
<keyword evidence="3 7" id="KW-0227">DNA damage</keyword>
<dbReference type="EMBL" id="MGKL01000018">
    <property type="protein sequence ID" value="OGN25532.1"/>
    <property type="molecule type" value="Genomic_DNA"/>
</dbReference>
<dbReference type="GO" id="GO:0003677">
    <property type="term" value="F:DNA binding"/>
    <property type="evidence" value="ECO:0007669"/>
    <property type="project" value="InterPro"/>
</dbReference>
<keyword evidence="6 7" id="KW-0234">DNA repair</keyword>
<sequence>MRIGCHVSIAGGMANAPQRAADLGCEVFQVFTRSPQGGPAPKIDGDVVKKFKEEMIKWNQAECYIHAPYYINFASANEAIRKASIKVVREELERGSLIGAKYLMTHLGSAKDFERNKALKMVAIGVKEAVNGYKGSTEFLLEISAGSGNIIGDTFEELHRILEHVKTPDFMIYHKVGVCLDSAHMFASGYDIKTKDGLASTLAKIKKTIGLDKIKLVHANDSKVGLGERKDRHDHIGDGKIGIEGFKNLAKSFPELDFILETKHDKVSQDIVKLKEMRKNV</sequence>
<dbReference type="GO" id="GO:0003906">
    <property type="term" value="F:DNA-(apurinic or apyrimidinic site) endonuclease activity"/>
    <property type="evidence" value="ECO:0007669"/>
    <property type="project" value="TreeGrafter"/>
</dbReference>
<dbReference type="InterPro" id="IPR018246">
    <property type="entry name" value="AP_endonuc_F2_Zn_BS"/>
</dbReference>
<dbReference type="InterPro" id="IPR001719">
    <property type="entry name" value="AP_endonuc_2"/>
</dbReference>
<evidence type="ECO:0000313" key="9">
    <source>
        <dbReference type="EMBL" id="OGN25532.1"/>
    </source>
</evidence>
<evidence type="ECO:0000256" key="5">
    <source>
        <dbReference type="ARBA" id="ARBA00022833"/>
    </source>
</evidence>
<feature type="binding site" evidence="7">
    <location>
        <position position="261"/>
    </location>
    <ligand>
        <name>Zn(2+)</name>
        <dbReference type="ChEBI" id="CHEBI:29105"/>
        <label>2</label>
    </ligand>
</feature>
<dbReference type="PROSITE" id="PS00731">
    <property type="entry name" value="AP_NUCLEASE_F2_3"/>
    <property type="match status" value="1"/>
</dbReference>
<feature type="binding site" evidence="7">
    <location>
        <position position="181"/>
    </location>
    <ligand>
        <name>Zn(2+)</name>
        <dbReference type="ChEBI" id="CHEBI:29105"/>
        <label>2</label>
    </ligand>
</feature>
<dbReference type="PROSITE" id="PS51432">
    <property type="entry name" value="AP_NUCLEASE_F2_4"/>
    <property type="match status" value="1"/>
</dbReference>
<accession>A0A1F8GJF3</accession>
<comment type="function">
    <text evidence="7">Endonuclease IV plays a role in DNA repair. It cleaves phosphodiester bonds at apurinic or apyrimidinic (AP) sites, generating a 3'-hydroxyl group and a 5'-terminal sugar phosphate.</text>
</comment>
<dbReference type="GO" id="GO:0008833">
    <property type="term" value="F:deoxyribonuclease IV (phage-T4-induced) activity"/>
    <property type="evidence" value="ECO:0007669"/>
    <property type="project" value="UniProtKB-UniRule"/>
</dbReference>
<feature type="domain" description="Xylose isomerase-like TIM barrel" evidence="8">
    <location>
        <begin position="18"/>
        <end position="266"/>
    </location>
</feature>
<evidence type="ECO:0000256" key="4">
    <source>
        <dbReference type="ARBA" id="ARBA00022801"/>
    </source>
</evidence>
<feature type="binding site" evidence="7">
    <location>
        <position position="184"/>
    </location>
    <ligand>
        <name>Zn(2+)</name>
        <dbReference type="ChEBI" id="CHEBI:29105"/>
        <label>3</label>
    </ligand>
</feature>
<evidence type="ECO:0000256" key="7">
    <source>
        <dbReference type="HAMAP-Rule" id="MF_00152"/>
    </source>
</evidence>